<evidence type="ECO:0000313" key="3">
    <source>
        <dbReference type="Proteomes" id="UP000196005"/>
    </source>
</evidence>
<dbReference type="KEGG" id="suls:Sdiek1_0379"/>
<dbReference type="InterPro" id="IPR018306">
    <property type="entry name" value="Phage_T5_Orf172_DNA-bd"/>
</dbReference>
<keyword evidence="3" id="KW-1185">Reference proteome</keyword>
<dbReference type="EMBL" id="CP021416">
    <property type="protein sequence ID" value="ARU47561.1"/>
    <property type="molecule type" value="Genomic_DNA"/>
</dbReference>
<reference evidence="3" key="1">
    <citation type="submission" date="2017-05" db="EMBL/GenBank/DDBJ databases">
        <title>Dechlorination kinetics govern the competition between two new strains of the genus Sulfurospirillum.</title>
        <authorList>
            <person name="Buttet G.F."/>
            <person name="Murray A.M."/>
            <person name="Goris T."/>
            <person name="Burion M."/>
            <person name="Lin B."/>
            <person name="Rolle M."/>
            <person name="Maillard J."/>
        </authorList>
    </citation>
    <scope>NUCLEOTIDE SEQUENCE [LARGE SCALE GENOMIC DNA]</scope>
    <source>
        <strain evidence="3">SL2-1</strain>
    </source>
</reference>
<feature type="domain" description="Bacteriophage T5 Orf172 DNA-binding" evidence="1">
    <location>
        <begin position="269"/>
        <end position="363"/>
    </location>
</feature>
<dbReference type="OrthoDB" id="9814995at2"/>
<evidence type="ECO:0000259" key="1">
    <source>
        <dbReference type="SMART" id="SM00974"/>
    </source>
</evidence>
<accession>A0A1Y0HHI6</accession>
<dbReference type="SMART" id="SM00974">
    <property type="entry name" value="T5orf172"/>
    <property type="match status" value="1"/>
</dbReference>
<evidence type="ECO:0000313" key="2">
    <source>
        <dbReference type="EMBL" id="ARU47561.1"/>
    </source>
</evidence>
<organism evidence="2 3">
    <name type="scientific">Sulfurospirillum diekertiae</name>
    <dbReference type="NCBI Taxonomy" id="1854492"/>
    <lineage>
        <taxon>Bacteria</taxon>
        <taxon>Pseudomonadati</taxon>
        <taxon>Campylobacterota</taxon>
        <taxon>Epsilonproteobacteria</taxon>
        <taxon>Campylobacterales</taxon>
        <taxon>Sulfurospirillaceae</taxon>
        <taxon>Sulfurospirillum</taxon>
    </lineage>
</organism>
<dbReference type="Proteomes" id="UP000196005">
    <property type="component" value="Chromosome"/>
</dbReference>
<protein>
    <recommendedName>
        <fullName evidence="1">Bacteriophage T5 Orf172 DNA-binding domain-containing protein</fullName>
    </recommendedName>
</protein>
<dbReference type="RefSeq" id="WP_087437641.1">
    <property type="nucleotide sequence ID" value="NZ_CP021416.1"/>
</dbReference>
<sequence length="383" mass="44666">MVEFSLDEILADDPLGLLNEQKATTKALNEDDRLISSFEEINTFVEQNGHEPQKSPNMQERTLYSRLQGIRENPEKMKALKPYDRLNLLQEIEINSIDDILNNDAFGLLGDEKENDIFTLKHIPKEREQTDFVAQRRPCKKFDKYELLFKEVHQDLKNGTRKLSKFNEKFFEEGSFFILKGVLAYLEKIDDPKKDKFNKLDSRTRIIFENGTESNMLLRSFGKGLYEDGYFASLQDDRVLDKLSQISEEDNKTGYIYILESLSSDTKIASIKNLYKVGYSTTEVKERIKNAVNEPTYLMAPVKIVSVYETYNMNTQKFEQLIHKFFGKVCLNIDISGDASKRYTPREWFVVSLDIIEKALELIINGEIIHYRYDEKSDKLIMI</sequence>
<proteinExistence type="predicted"/>
<gene>
    <name evidence="2" type="ORF">Sdiek1_0379</name>
</gene>
<name>A0A1Y0HHI6_9BACT</name>
<dbReference type="Pfam" id="PF13455">
    <property type="entry name" value="MUG113"/>
    <property type="match status" value="1"/>
</dbReference>
<dbReference type="AlphaFoldDB" id="A0A1Y0HHI6"/>